<dbReference type="Pfam" id="PF18358">
    <property type="entry name" value="Tudor_4"/>
    <property type="match status" value="1"/>
</dbReference>
<evidence type="ECO:0000256" key="3">
    <source>
        <dbReference type="SAM" id="Coils"/>
    </source>
</evidence>
<evidence type="ECO:0000313" key="7">
    <source>
        <dbReference type="Proteomes" id="UP001482620"/>
    </source>
</evidence>
<gene>
    <name evidence="6" type="primary">SETDB1B_2</name>
    <name evidence="6" type="ORF">ILYODFUR_032180</name>
</gene>
<comment type="caution">
    <text evidence="6">The sequence shown here is derived from an EMBL/GenBank/DDBJ whole genome shotgun (WGS) entry which is preliminary data.</text>
</comment>
<sequence>MMESNEGMEVDGWDPTLEDELGVSLDDLKKWIEEAVEQSEAVQKKKAQLIELEEWVEQKEKEEAKTEKLLNDASQSMLECEKLVKAAYRNNGLVYRESSSEDEGGGRRGQPSEVIEIDDDEDDDVIAVGCLVPPSKTLTPTKDTTLKDASAVLQKTTQQVQKLVQIVTKPSIGSPLIRTAVQSAAQPGVQNSTPAIFVSQAPSQTMTQPNPNIKEDELKVGMNILGKKRTKTWHKGSLVAINPVGNGVFKYKVRFDKGKSLLSGNHVAFDYNPTLESLYVGARVVAKYKDGNLVWLYAGIVAEMPNNKNRMRFLIFFDDGYASYVILPELYPVCRPLKRTWEDIEDASCRDFIEEYISAYPSRPMVLLKVGQIIKTEWEGTWWKSKVEEVDSSLVKILFLDDKRSEWIYRGSTRLEPMFNLKLASANTHEKKLAGHQRTRPNMGNNTQPYRSAFTQICSFSVL</sequence>
<proteinExistence type="predicted"/>
<protein>
    <submittedName>
        <fullName evidence="6">Histone-lysine N-methyltransferase SETDB1-B</fullName>
    </submittedName>
</protein>
<name>A0ABV0UNU9_9TELE</name>
<dbReference type="Pfam" id="PF18359">
    <property type="entry name" value="Tudor_5"/>
    <property type="match status" value="1"/>
</dbReference>
<dbReference type="Pfam" id="PF18300">
    <property type="entry name" value="DUF5604"/>
    <property type="match status" value="1"/>
</dbReference>
<keyword evidence="2" id="KW-0539">Nucleus</keyword>
<dbReference type="SMART" id="SM00333">
    <property type="entry name" value="TUDOR"/>
    <property type="match status" value="2"/>
</dbReference>
<feature type="domain" description="Tudor" evidence="5">
    <location>
        <begin position="366"/>
        <end position="421"/>
    </location>
</feature>
<keyword evidence="3" id="KW-0175">Coiled coil</keyword>
<evidence type="ECO:0000259" key="5">
    <source>
        <dbReference type="SMART" id="SM00333"/>
    </source>
</evidence>
<organism evidence="6 7">
    <name type="scientific">Ilyodon furcidens</name>
    <name type="common">goldbreast splitfin</name>
    <dbReference type="NCBI Taxonomy" id="33524"/>
    <lineage>
        <taxon>Eukaryota</taxon>
        <taxon>Metazoa</taxon>
        <taxon>Chordata</taxon>
        <taxon>Craniata</taxon>
        <taxon>Vertebrata</taxon>
        <taxon>Euteleostomi</taxon>
        <taxon>Actinopterygii</taxon>
        <taxon>Neopterygii</taxon>
        <taxon>Teleostei</taxon>
        <taxon>Neoteleostei</taxon>
        <taxon>Acanthomorphata</taxon>
        <taxon>Ovalentaria</taxon>
        <taxon>Atherinomorphae</taxon>
        <taxon>Cyprinodontiformes</taxon>
        <taxon>Goodeidae</taxon>
        <taxon>Ilyodon</taxon>
    </lineage>
</organism>
<reference evidence="6 7" key="1">
    <citation type="submission" date="2021-06" db="EMBL/GenBank/DDBJ databases">
        <authorList>
            <person name="Palmer J.M."/>
        </authorList>
    </citation>
    <scope>NUCLEOTIDE SEQUENCE [LARGE SCALE GENOMIC DNA]</scope>
    <source>
        <strain evidence="7">if_2019</strain>
        <tissue evidence="6">Muscle</tissue>
    </source>
</reference>
<feature type="coiled-coil region" evidence="3">
    <location>
        <begin position="32"/>
        <end position="76"/>
    </location>
</feature>
<dbReference type="InterPro" id="IPR002999">
    <property type="entry name" value="Tudor"/>
</dbReference>
<accession>A0ABV0UNU9</accession>
<evidence type="ECO:0000256" key="2">
    <source>
        <dbReference type="ARBA" id="ARBA00023242"/>
    </source>
</evidence>
<evidence type="ECO:0000256" key="1">
    <source>
        <dbReference type="ARBA" id="ARBA00004123"/>
    </source>
</evidence>
<dbReference type="Proteomes" id="UP001482620">
    <property type="component" value="Unassembled WGS sequence"/>
</dbReference>
<dbReference type="PANTHER" id="PTHR46024:SF2">
    <property type="entry name" value="HISTONE-LYSINE N-METHYLTRANSFERASE SETDB1"/>
    <property type="match status" value="1"/>
</dbReference>
<dbReference type="Gene3D" id="2.30.30.140">
    <property type="match status" value="3"/>
</dbReference>
<dbReference type="InterPro" id="IPR041292">
    <property type="entry name" value="Tudor_4"/>
</dbReference>
<evidence type="ECO:0000256" key="4">
    <source>
        <dbReference type="SAM" id="MobiDB-lite"/>
    </source>
</evidence>
<dbReference type="PANTHER" id="PTHR46024">
    <property type="entry name" value="HISTONE-LYSINE N-METHYLTRANSFERASE EGGLESS"/>
    <property type="match status" value="1"/>
</dbReference>
<keyword evidence="7" id="KW-1185">Reference proteome</keyword>
<feature type="region of interest" description="Disordered" evidence="4">
    <location>
        <begin position="95"/>
        <end position="119"/>
    </location>
</feature>
<dbReference type="CDD" id="cd20382">
    <property type="entry name" value="Tudor_SETDB1_rpt1"/>
    <property type="match status" value="1"/>
</dbReference>
<evidence type="ECO:0000313" key="6">
    <source>
        <dbReference type="EMBL" id="MEQ2245848.1"/>
    </source>
</evidence>
<feature type="domain" description="Tudor" evidence="5">
    <location>
        <begin position="276"/>
        <end position="338"/>
    </location>
</feature>
<dbReference type="EMBL" id="JAHRIQ010074672">
    <property type="protein sequence ID" value="MEQ2245848.1"/>
    <property type="molecule type" value="Genomic_DNA"/>
</dbReference>
<dbReference type="InterPro" id="IPR051516">
    <property type="entry name" value="SETDB_methyltransferase"/>
</dbReference>
<dbReference type="InterPro" id="IPR040880">
    <property type="entry name" value="DUF5604"/>
</dbReference>
<comment type="subcellular location">
    <subcellularLocation>
        <location evidence="1">Nucleus</location>
    </subcellularLocation>
</comment>
<dbReference type="CDD" id="cd21181">
    <property type="entry name" value="Tudor_SETDB1_rpt2"/>
    <property type="match status" value="1"/>
</dbReference>
<dbReference type="InterPro" id="IPR041291">
    <property type="entry name" value="TUDOR_5"/>
</dbReference>